<keyword evidence="1" id="KW-1133">Transmembrane helix</keyword>
<dbReference type="EMBL" id="JBJQND010000011">
    <property type="protein sequence ID" value="KAL3862193.1"/>
    <property type="molecule type" value="Genomic_DNA"/>
</dbReference>
<dbReference type="PANTHER" id="PTHR39299">
    <property type="entry name" value="TRANSMEMBRANE PROTEIN"/>
    <property type="match status" value="1"/>
</dbReference>
<feature type="transmembrane region" description="Helical" evidence="1">
    <location>
        <begin position="177"/>
        <end position="198"/>
    </location>
</feature>
<dbReference type="Pfam" id="PF25044">
    <property type="entry name" value="DUF7789"/>
    <property type="match status" value="2"/>
</dbReference>
<feature type="domain" description="DUF7789" evidence="2">
    <location>
        <begin position="28"/>
        <end position="147"/>
    </location>
</feature>
<feature type="transmembrane region" description="Helical" evidence="1">
    <location>
        <begin position="274"/>
        <end position="295"/>
    </location>
</feature>
<feature type="domain" description="DUF7789" evidence="2">
    <location>
        <begin position="164"/>
        <end position="292"/>
    </location>
</feature>
<keyword evidence="1" id="KW-0472">Membrane</keyword>
<evidence type="ECO:0000256" key="1">
    <source>
        <dbReference type="SAM" id="Phobius"/>
    </source>
</evidence>
<feature type="transmembrane region" description="Helical" evidence="1">
    <location>
        <begin position="239"/>
        <end position="258"/>
    </location>
</feature>
<gene>
    <name evidence="3" type="ORF">ACJMK2_008180</name>
</gene>
<dbReference type="AlphaFoldDB" id="A0ABD3VNB4"/>
<evidence type="ECO:0000259" key="2">
    <source>
        <dbReference type="Pfam" id="PF25044"/>
    </source>
</evidence>
<comment type="caution">
    <text evidence="3">The sequence shown here is derived from an EMBL/GenBank/DDBJ whole genome shotgun (WGS) entry which is preliminary data.</text>
</comment>
<feature type="transmembrane region" description="Helical" evidence="1">
    <location>
        <begin position="71"/>
        <end position="89"/>
    </location>
</feature>
<dbReference type="PANTHER" id="PTHR39299:SF1">
    <property type="entry name" value="TRANSMEMBRANE PROTEIN"/>
    <property type="match status" value="1"/>
</dbReference>
<feature type="transmembrane region" description="Helical" evidence="1">
    <location>
        <begin position="41"/>
        <end position="59"/>
    </location>
</feature>
<protein>
    <recommendedName>
        <fullName evidence="2">DUF7789 domain-containing protein</fullName>
    </recommendedName>
</protein>
<feature type="transmembrane region" description="Helical" evidence="1">
    <location>
        <begin position="210"/>
        <end position="233"/>
    </location>
</feature>
<sequence length="333" mass="36824">MEGTGGQPVTYADLGINVDPPIKDTVLGKVRKFSDLNKKEIVFMAVSGVALVACLGLTIKRMVDVDKSNPDFTFTLVLLFNILFCSYYISTGIVFEKPYELMIFIIGVIIVWLYLIVNYAVKPEIPFKLSRLIIASVLSPVIFVLGGLIAKNYHDSGNLIFRTVGANAILQDMCKNMFIFLGFLKLDLQLGVTLAVLVLTKGSVLSTHQIILLCVVGVLTLASFLFGHFAVRLENKKLMYIYASLWIFLPAYTVYCIVQTAKDLQENATDSLKIVTFICCVLSMCARCTIIYFGIQAYRSFGHGLKEKVYGALDSSNTAQRTLEGSEPALTVN</sequence>
<proteinExistence type="predicted"/>
<accession>A0ABD3VNB4</accession>
<evidence type="ECO:0000313" key="4">
    <source>
        <dbReference type="Proteomes" id="UP001634394"/>
    </source>
</evidence>
<reference evidence="3 4" key="1">
    <citation type="submission" date="2024-11" db="EMBL/GenBank/DDBJ databases">
        <title>Chromosome-level genome assembly of the freshwater bivalve Anodonta woodiana.</title>
        <authorList>
            <person name="Chen X."/>
        </authorList>
    </citation>
    <scope>NUCLEOTIDE SEQUENCE [LARGE SCALE GENOMIC DNA]</scope>
    <source>
        <strain evidence="3">MN2024</strain>
        <tissue evidence="3">Gills</tissue>
    </source>
</reference>
<dbReference type="Proteomes" id="UP001634394">
    <property type="component" value="Unassembled WGS sequence"/>
</dbReference>
<keyword evidence="4" id="KW-1185">Reference proteome</keyword>
<dbReference type="InterPro" id="IPR056691">
    <property type="entry name" value="DUF7789"/>
</dbReference>
<feature type="transmembrane region" description="Helical" evidence="1">
    <location>
        <begin position="101"/>
        <end position="120"/>
    </location>
</feature>
<keyword evidence="1" id="KW-0812">Transmembrane</keyword>
<name>A0ABD3VNB4_SINWO</name>
<evidence type="ECO:0000313" key="3">
    <source>
        <dbReference type="EMBL" id="KAL3862193.1"/>
    </source>
</evidence>
<feature type="transmembrane region" description="Helical" evidence="1">
    <location>
        <begin position="132"/>
        <end position="150"/>
    </location>
</feature>
<organism evidence="3 4">
    <name type="scientific">Sinanodonta woodiana</name>
    <name type="common">Chinese pond mussel</name>
    <name type="synonym">Anodonta woodiana</name>
    <dbReference type="NCBI Taxonomy" id="1069815"/>
    <lineage>
        <taxon>Eukaryota</taxon>
        <taxon>Metazoa</taxon>
        <taxon>Spiralia</taxon>
        <taxon>Lophotrochozoa</taxon>
        <taxon>Mollusca</taxon>
        <taxon>Bivalvia</taxon>
        <taxon>Autobranchia</taxon>
        <taxon>Heteroconchia</taxon>
        <taxon>Palaeoheterodonta</taxon>
        <taxon>Unionida</taxon>
        <taxon>Unionoidea</taxon>
        <taxon>Unionidae</taxon>
        <taxon>Unioninae</taxon>
        <taxon>Sinanodonta</taxon>
    </lineage>
</organism>